<dbReference type="Gene3D" id="3.40.532.10">
    <property type="entry name" value="Peptidase C12, ubiquitin carboxyl-terminal hydrolase"/>
    <property type="match status" value="1"/>
</dbReference>
<keyword evidence="8" id="KW-0156">Chromatin regulator</keyword>
<evidence type="ECO:0000256" key="9">
    <source>
        <dbReference type="ARBA" id="ARBA00023242"/>
    </source>
</evidence>
<evidence type="ECO:0000259" key="13">
    <source>
        <dbReference type="PROSITE" id="PS52048"/>
    </source>
</evidence>
<dbReference type="HOGENOM" id="CLU_018316_5_0_1"/>
<feature type="region of interest" description="Disordered" evidence="12">
    <location>
        <begin position="327"/>
        <end position="351"/>
    </location>
</feature>
<feature type="domain" description="UCH catalytic" evidence="13">
    <location>
        <begin position="1"/>
        <end position="227"/>
    </location>
</feature>
<feature type="site" description="Important for enzyme activity" evidence="10">
    <location>
        <position position="176"/>
    </location>
</feature>
<dbReference type="FunFam" id="3.40.532.10:FF:000002">
    <property type="entry name" value="Ubiquitin carboxyl-terminal hydrolase"/>
    <property type="match status" value="1"/>
</dbReference>
<evidence type="ECO:0000256" key="5">
    <source>
        <dbReference type="ARBA" id="ARBA00022786"/>
    </source>
</evidence>
<proteinExistence type="inferred from homology"/>
<dbReference type="InterPro" id="IPR036959">
    <property type="entry name" value="Peptidase_C12_UCH_sf"/>
</dbReference>
<dbReference type="GeneID" id="6753104"/>
<dbReference type="PRINTS" id="PR00707">
    <property type="entry name" value="UBCTHYDRLASE"/>
</dbReference>
<gene>
    <name evidence="14" type="ORF">TRIADDRAFT_55363</name>
</gene>
<evidence type="ECO:0000256" key="2">
    <source>
        <dbReference type="ARBA" id="ARBA00004123"/>
    </source>
</evidence>
<accession>B3RUP4</accession>
<keyword evidence="7 10" id="KW-0788">Thiol protease</keyword>
<keyword evidence="6 10" id="KW-0378">Hydrolase</keyword>
<sequence>MANSDGWRELESDPGVTGVEVEEIYDLSEPFDRKIYGFIFLFKWTKDRRSRRMMQEQLQAEQYAYDTTIANRIFFAQQLIPNSCATHALLSILLNSPSIEVGETLSEFRQFTKDHNPEVKGLAIGNVSKLVKAHNNHARPENRHVNTRGSVSHGQSAESFHFVSYLPIDDHLYELDGLKPYPIDHGVLPEGENWTEMFRRVIKARLGMETNNEPCHDIRYNLMSIVADKRTVLLKRMYTLVNCQNIMKAAIVKANQLTKDLQRKSRHKYGKKSEPADEEKKLAKILKEIYAESNNNRVQEIDNLDGTISHNNCKNESTFQLNDEISTGSLDSSEATGTSEEKCNQDGQNNVHDTLANERTAKTACPFDSIESNYAQKLKNDSVKENGANKQKQKRSANGVKDDFKAKKRKQKKTSDDVKLINGVADSIINKIITTIGAKYGLLKVSNDTTFIDKNRKFLKKNIKALDAAPSPSKVIDVIAELFSDRLQEIHMSYLNIIWDQITRESKVKSYSKFNAIHHEHNYFKSTSDFFLPPEIKILTEMNKNLEVQVKICDTELCEEIDKRKRYIIDNCRRIHNYDPFISTFLKMLADTDSLSELVERNCELSKRQIRYGKKSLFNTPRGRTNKPKSIKRKDATLQLSVFQMVLVAKENRAIGTESRRITNIAN</sequence>
<dbReference type="CTD" id="6753104"/>
<evidence type="ECO:0000256" key="10">
    <source>
        <dbReference type="PROSITE-ProRule" id="PRU01393"/>
    </source>
</evidence>
<comment type="similarity">
    <text evidence="3">Belongs to the peptidase C12 family. BAP1 subfamily.</text>
</comment>
<dbReference type="GO" id="GO:0006511">
    <property type="term" value="P:ubiquitin-dependent protein catabolic process"/>
    <property type="evidence" value="ECO:0007669"/>
    <property type="project" value="UniProtKB-UniRule"/>
</dbReference>
<feature type="active site" description="Nucleophile" evidence="10">
    <location>
        <position position="84"/>
    </location>
</feature>
<evidence type="ECO:0000256" key="1">
    <source>
        <dbReference type="ARBA" id="ARBA00000707"/>
    </source>
</evidence>
<evidence type="ECO:0000256" key="8">
    <source>
        <dbReference type="ARBA" id="ARBA00022853"/>
    </source>
</evidence>
<feature type="region of interest" description="Disordered" evidence="12">
    <location>
        <begin position="378"/>
        <end position="410"/>
    </location>
</feature>
<dbReference type="EMBL" id="DS985244">
    <property type="protein sequence ID" value="EDV25359.1"/>
    <property type="molecule type" value="Genomic_DNA"/>
</dbReference>
<evidence type="ECO:0000313" key="15">
    <source>
        <dbReference type="Proteomes" id="UP000009022"/>
    </source>
</evidence>
<dbReference type="InParanoid" id="B3RUP4"/>
<dbReference type="PhylomeDB" id="B3RUP4"/>
<keyword evidence="5 10" id="KW-0833">Ubl conjugation pathway</keyword>
<keyword evidence="9" id="KW-0539">Nucleus</keyword>
<name>B3RUP4_TRIAD</name>
<dbReference type="InterPro" id="IPR038765">
    <property type="entry name" value="Papain-like_cys_pep_sf"/>
</dbReference>
<dbReference type="InterPro" id="IPR041507">
    <property type="entry name" value="UCH_C"/>
</dbReference>
<dbReference type="KEGG" id="tad:TRIADDRAFT_55363"/>
<evidence type="ECO:0000256" key="3">
    <source>
        <dbReference type="ARBA" id="ARBA00007182"/>
    </source>
</evidence>
<dbReference type="RefSeq" id="XP_002111392.1">
    <property type="nucleotide sequence ID" value="XM_002111356.1"/>
</dbReference>
<dbReference type="Gene3D" id="1.20.58.860">
    <property type="match status" value="1"/>
</dbReference>
<comment type="catalytic activity">
    <reaction evidence="1 10 11">
        <text>Thiol-dependent hydrolysis of ester, thioester, amide, peptide and isopeptide bonds formed by the C-terminal Gly of ubiquitin (a 76-residue protein attached to proteins as an intracellular targeting signal).</text>
        <dbReference type="EC" id="3.4.19.12"/>
    </reaction>
</comment>
<feature type="compositionally biased region" description="Polar residues" evidence="12">
    <location>
        <begin position="327"/>
        <end position="338"/>
    </location>
</feature>
<dbReference type="PANTHER" id="PTHR10589:SF28">
    <property type="entry name" value="UBIQUITIN CARBOXYL-TERMINAL HYDROLASE BAP1"/>
    <property type="match status" value="1"/>
</dbReference>
<dbReference type="FunCoup" id="B3RUP4">
    <property type="interactions" value="1187"/>
</dbReference>
<dbReference type="AlphaFoldDB" id="B3RUP4"/>
<dbReference type="GO" id="GO:0005634">
    <property type="term" value="C:nucleus"/>
    <property type="evidence" value="ECO:0007669"/>
    <property type="project" value="UniProtKB-SubCell"/>
</dbReference>
<reference evidence="14 15" key="1">
    <citation type="journal article" date="2008" name="Nature">
        <title>The Trichoplax genome and the nature of placozoans.</title>
        <authorList>
            <person name="Srivastava M."/>
            <person name="Begovic E."/>
            <person name="Chapman J."/>
            <person name="Putnam N.H."/>
            <person name="Hellsten U."/>
            <person name="Kawashima T."/>
            <person name="Kuo A."/>
            <person name="Mitros T."/>
            <person name="Salamov A."/>
            <person name="Carpenter M.L."/>
            <person name="Signorovitch A.Y."/>
            <person name="Moreno M.A."/>
            <person name="Kamm K."/>
            <person name="Grimwood J."/>
            <person name="Schmutz J."/>
            <person name="Shapiro H."/>
            <person name="Grigoriev I.V."/>
            <person name="Buss L.W."/>
            <person name="Schierwater B."/>
            <person name="Dellaporta S.L."/>
            <person name="Rokhsar D.S."/>
        </authorList>
    </citation>
    <scope>NUCLEOTIDE SEQUENCE [LARGE SCALE GENOMIC DNA]</scope>
    <source>
        <strain evidence="14 15">Grell-BS-1999</strain>
    </source>
</reference>
<dbReference type="STRING" id="10228.B3RUP4"/>
<evidence type="ECO:0000256" key="7">
    <source>
        <dbReference type="ARBA" id="ARBA00022807"/>
    </source>
</evidence>
<dbReference type="GO" id="GO:0005737">
    <property type="term" value="C:cytoplasm"/>
    <property type="evidence" value="ECO:0000318"/>
    <property type="project" value="GO_Central"/>
</dbReference>
<feature type="active site" description="Proton donor" evidence="10">
    <location>
        <position position="161"/>
    </location>
</feature>
<dbReference type="OrthoDB" id="1924260at2759"/>
<dbReference type="Proteomes" id="UP000009022">
    <property type="component" value="Unassembled WGS sequence"/>
</dbReference>
<dbReference type="EC" id="3.4.19.12" evidence="11"/>
<dbReference type="eggNOG" id="KOG2778">
    <property type="taxonomic scope" value="Eukaryota"/>
</dbReference>
<protein>
    <recommendedName>
        <fullName evidence="11">Ubiquitin carboxyl-terminal hydrolase</fullName>
        <ecNumber evidence="11">3.4.19.12</ecNumber>
    </recommendedName>
</protein>
<organism evidence="14 15">
    <name type="scientific">Trichoplax adhaerens</name>
    <name type="common">Trichoplax reptans</name>
    <dbReference type="NCBI Taxonomy" id="10228"/>
    <lineage>
        <taxon>Eukaryota</taxon>
        <taxon>Metazoa</taxon>
        <taxon>Placozoa</taxon>
        <taxon>Uniplacotomia</taxon>
        <taxon>Trichoplacea</taxon>
        <taxon>Trichoplacidae</taxon>
        <taxon>Trichoplax</taxon>
    </lineage>
</organism>
<dbReference type="SUPFAM" id="SSF54001">
    <property type="entry name" value="Cysteine proteinases"/>
    <property type="match status" value="1"/>
</dbReference>
<dbReference type="PANTHER" id="PTHR10589">
    <property type="entry name" value="UBIQUITIN CARBOXYL-TERMINAL HYDROLASE"/>
    <property type="match status" value="1"/>
</dbReference>
<dbReference type="PROSITE" id="PS52049">
    <property type="entry name" value="ULD"/>
    <property type="match status" value="1"/>
</dbReference>
<keyword evidence="4 10" id="KW-0645">Protease</keyword>
<dbReference type="GO" id="GO:0031507">
    <property type="term" value="P:heterochromatin formation"/>
    <property type="evidence" value="ECO:0000318"/>
    <property type="project" value="GO_Central"/>
</dbReference>
<dbReference type="InterPro" id="IPR001578">
    <property type="entry name" value="Peptidase_C12_UCH"/>
</dbReference>
<dbReference type="Pfam" id="PF18031">
    <property type="entry name" value="UCH_C"/>
    <property type="match status" value="1"/>
</dbReference>
<evidence type="ECO:0000256" key="4">
    <source>
        <dbReference type="ARBA" id="ARBA00022670"/>
    </source>
</evidence>
<keyword evidence="15" id="KW-1185">Reference proteome</keyword>
<evidence type="ECO:0000256" key="11">
    <source>
        <dbReference type="RuleBase" id="RU361215"/>
    </source>
</evidence>
<comment type="subcellular location">
    <subcellularLocation>
        <location evidence="2">Nucleus</location>
    </subcellularLocation>
</comment>
<evidence type="ECO:0000256" key="6">
    <source>
        <dbReference type="ARBA" id="ARBA00022801"/>
    </source>
</evidence>
<evidence type="ECO:0000313" key="14">
    <source>
        <dbReference type="EMBL" id="EDV25359.1"/>
    </source>
</evidence>
<dbReference type="GO" id="GO:0004843">
    <property type="term" value="F:cysteine-type deubiquitinase activity"/>
    <property type="evidence" value="ECO:0000318"/>
    <property type="project" value="GO_Central"/>
</dbReference>
<feature type="site" description="Transition state stabilizer" evidence="10">
    <location>
        <position position="78"/>
    </location>
</feature>
<dbReference type="PROSITE" id="PS52048">
    <property type="entry name" value="UCH_DOMAIN"/>
    <property type="match status" value="1"/>
</dbReference>
<evidence type="ECO:0000256" key="12">
    <source>
        <dbReference type="SAM" id="MobiDB-lite"/>
    </source>
</evidence>
<dbReference type="Pfam" id="PF01088">
    <property type="entry name" value="Peptidase_C12"/>
    <property type="match status" value="1"/>
</dbReference>